<dbReference type="InterPro" id="IPR006634">
    <property type="entry name" value="TLC-dom"/>
</dbReference>
<gene>
    <name evidence="8" type="ORF">KASA_0L00308G</name>
</gene>
<dbReference type="SMART" id="SM00724">
    <property type="entry name" value="TLC"/>
    <property type="match status" value="1"/>
</dbReference>
<organism evidence="8 9">
    <name type="scientific">Maudiozyma saulgeensis</name>
    <dbReference type="NCBI Taxonomy" id="1789683"/>
    <lineage>
        <taxon>Eukaryota</taxon>
        <taxon>Fungi</taxon>
        <taxon>Dikarya</taxon>
        <taxon>Ascomycota</taxon>
        <taxon>Saccharomycotina</taxon>
        <taxon>Saccharomycetes</taxon>
        <taxon>Saccharomycetales</taxon>
        <taxon>Saccharomycetaceae</taxon>
        <taxon>Maudiozyma</taxon>
    </lineage>
</organism>
<evidence type="ECO:0000313" key="8">
    <source>
        <dbReference type="EMBL" id="SMN21021.1"/>
    </source>
</evidence>
<comment type="subcellular location">
    <subcellularLocation>
        <location evidence="1">Membrane</location>
        <topology evidence="1">Multi-pass membrane protein</topology>
    </subcellularLocation>
</comment>
<feature type="transmembrane region" description="Helical" evidence="6">
    <location>
        <begin position="27"/>
        <end position="45"/>
    </location>
</feature>
<keyword evidence="4 5" id="KW-0472">Membrane</keyword>
<evidence type="ECO:0000256" key="6">
    <source>
        <dbReference type="SAM" id="Phobius"/>
    </source>
</evidence>
<dbReference type="Pfam" id="PF03798">
    <property type="entry name" value="TRAM_LAG1_CLN8"/>
    <property type="match status" value="1"/>
</dbReference>
<reference evidence="8 9" key="1">
    <citation type="submission" date="2017-04" db="EMBL/GenBank/DDBJ databases">
        <authorList>
            <person name="Afonso C.L."/>
            <person name="Miller P.J."/>
            <person name="Scott M.A."/>
            <person name="Spackman E."/>
            <person name="Goraichik I."/>
            <person name="Dimitrov K.M."/>
            <person name="Suarez D.L."/>
            <person name="Swayne D.E."/>
        </authorList>
    </citation>
    <scope>NUCLEOTIDE SEQUENCE [LARGE SCALE GENOMIC DNA]</scope>
</reference>
<evidence type="ECO:0000259" key="7">
    <source>
        <dbReference type="PROSITE" id="PS50922"/>
    </source>
</evidence>
<name>A0A1X7R624_9SACH</name>
<dbReference type="GO" id="GO:0005783">
    <property type="term" value="C:endoplasmic reticulum"/>
    <property type="evidence" value="ECO:0007669"/>
    <property type="project" value="TreeGrafter"/>
</dbReference>
<dbReference type="OrthoDB" id="10266980at2759"/>
<evidence type="ECO:0000313" key="9">
    <source>
        <dbReference type="Proteomes" id="UP000196158"/>
    </source>
</evidence>
<evidence type="ECO:0000256" key="2">
    <source>
        <dbReference type="ARBA" id="ARBA00022692"/>
    </source>
</evidence>
<dbReference type="Proteomes" id="UP000196158">
    <property type="component" value="Unassembled WGS sequence"/>
</dbReference>
<evidence type="ECO:0000256" key="1">
    <source>
        <dbReference type="ARBA" id="ARBA00004141"/>
    </source>
</evidence>
<dbReference type="STRING" id="1789683.A0A1X7R624"/>
<feature type="domain" description="TLC" evidence="7">
    <location>
        <begin position="61"/>
        <end position="266"/>
    </location>
</feature>
<dbReference type="AlphaFoldDB" id="A0A1X7R624"/>
<dbReference type="EMBL" id="FXLY01000007">
    <property type="protein sequence ID" value="SMN21021.1"/>
    <property type="molecule type" value="Genomic_DNA"/>
</dbReference>
<keyword evidence="3 6" id="KW-1133">Transmembrane helix</keyword>
<keyword evidence="9" id="KW-1185">Reference proteome</keyword>
<proteinExistence type="predicted"/>
<dbReference type="PROSITE" id="PS50922">
    <property type="entry name" value="TLC"/>
    <property type="match status" value="1"/>
</dbReference>
<dbReference type="PANTHER" id="PTHR13439">
    <property type="entry name" value="CT120 PROTEIN"/>
    <property type="match status" value="1"/>
</dbReference>
<dbReference type="PANTHER" id="PTHR13439:SF0">
    <property type="entry name" value="TOPOISOMERASE I DAMAGE AFFECTED PROTEIN 4"/>
    <property type="match status" value="1"/>
</dbReference>
<feature type="transmembrane region" description="Helical" evidence="6">
    <location>
        <begin position="195"/>
        <end position="214"/>
    </location>
</feature>
<feature type="transmembrane region" description="Helical" evidence="6">
    <location>
        <begin position="234"/>
        <end position="255"/>
    </location>
</feature>
<dbReference type="GO" id="GO:0016020">
    <property type="term" value="C:membrane"/>
    <property type="evidence" value="ECO:0007669"/>
    <property type="project" value="UniProtKB-SubCell"/>
</dbReference>
<evidence type="ECO:0000256" key="5">
    <source>
        <dbReference type="PROSITE-ProRule" id="PRU00205"/>
    </source>
</evidence>
<accession>A0A1X7R624</accession>
<protein>
    <recommendedName>
        <fullName evidence="7">TLC domain-containing protein</fullName>
    </recommendedName>
</protein>
<dbReference type="GO" id="GO:0055088">
    <property type="term" value="P:lipid homeostasis"/>
    <property type="evidence" value="ECO:0007669"/>
    <property type="project" value="TreeGrafter"/>
</dbReference>
<evidence type="ECO:0000256" key="3">
    <source>
        <dbReference type="ARBA" id="ARBA00022989"/>
    </source>
</evidence>
<evidence type="ECO:0000256" key="4">
    <source>
        <dbReference type="ARBA" id="ARBA00023136"/>
    </source>
</evidence>
<feature type="transmembrane region" description="Helical" evidence="6">
    <location>
        <begin position="128"/>
        <end position="146"/>
    </location>
</feature>
<keyword evidence="2 5" id="KW-0812">Transmembrane</keyword>
<dbReference type="InterPro" id="IPR050846">
    <property type="entry name" value="TLCD"/>
</dbReference>
<sequence length="275" mass="31933">MERLDPLFKYSWFPESQSLYLSHLHEIVYSMIFYFFIHKFIAPVVNRIIFGKSYKSITNPNLKDDFDIHTVSMVQAFISLYILWPTLTIPLNTSIATYWDHQSSMVAALSCGYFLWDLTICIKNYKLYGLEFFAHAIGSLYVMLISLRPCCQPWIGKYLLYEASTPFVNINWYIIQLTSGKDMTVKTAVPTTLNLINGLCLMTVFFVVRIIWGSTANFILFRQFIKEWDIVPTYRSIGLIALNLILTTLNIVWFYKMVKIAKKLASKPASTAKRQ</sequence>